<dbReference type="PANTHER" id="PTHR42991">
    <property type="entry name" value="ALDEHYDE DEHYDROGENASE"/>
    <property type="match status" value="1"/>
</dbReference>
<evidence type="ECO:0000259" key="3">
    <source>
        <dbReference type="Pfam" id="PF00171"/>
    </source>
</evidence>
<keyword evidence="2 4" id="KW-0560">Oxidoreductase</keyword>
<dbReference type="Gene3D" id="3.40.605.10">
    <property type="entry name" value="Aldehyde Dehydrogenase, Chain A, domain 1"/>
    <property type="match status" value="1"/>
</dbReference>
<accession>A0A644X4J7</accession>
<dbReference type="Gene3D" id="3.40.309.10">
    <property type="entry name" value="Aldehyde Dehydrogenase, Chain A, domain 2"/>
    <property type="match status" value="1"/>
</dbReference>
<dbReference type="AlphaFoldDB" id="A0A644X4J7"/>
<proteinExistence type="inferred from homology"/>
<sequence length="97" mass="10978">MEIFGPVVTLEKFNDYKQAIRQVNDSRFGLQAGVFTDSLEQMKYAFENLVVGGVLINEVPTFRVDHAPYGGVKDSGLGREGVKYAMMDYMEMKILVY</sequence>
<protein>
    <submittedName>
        <fullName evidence="4">Sulfoacetaldehyde dehydrogenase</fullName>
        <ecNumber evidence="4">1.2.1.73</ecNumber>
    </submittedName>
</protein>
<name>A0A644X4J7_9ZZZZ</name>
<comment type="caution">
    <text evidence="4">The sequence shown here is derived from an EMBL/GenBank/DDBJ whole genome shotgun (WGS) entry which is preliminary data.</text>
</comment>
<organism evidence="4">
    <name type="scientific">bioreactor metagenome</name>
    <dbReference type="NCBI Taxonomy" id="1076179"/>
    <lineage>
        <taxon>unclassified sequences</taxon>
        <taxon>metagenomes</taxon>
        <taxon>ecological metagenomes</taxon>
    </lineage>
</organism>
<dbReference type="EC" id="1.2.1.73" evidence="4"/>
<dbReference type="GO" id="GO:0102984">
    <property type="term" value="F:sulfoacetaldehyde dehydrogenase activity"/>
    <property type="evidence" value="ECO:0007669"/>
    <property type="project" value="UniProtKB-EC"/>
</dbReference>
<dbReference type="SUPFAM" id="SSF53720">
    <property type="entry name" value="ALDH-like"/>
    <property type="match status" value="1"/>
</dbReference>
<dbReference type="PANTHER" id="PTHR42991:SF1">
    <property type="entry name" value="ALDEHYDE DEHYDROGENASE"/>
    <property type="match status" value="1"/>
</dbReference>
<evidence type="ECO:0000256" key="2">
    <source>
        <dbReference type="ARBA" id="ARBA00023002"/>
    </source>
</evidence>
<reference evidence="4" key="1">
    <citation type="submission" date="2019-08" db="EMBL/GenBank/DDBJ databases">
        <authorList>
            <person name="Kucharzyk K."/>
            <person name="Murdoch R.W."/>
            <person name="Higgins S."/>
            <person name="Loffler F."/>
        </authorList>
    </citation>
    <scope>NUCLEOTIDE SEQUENCE</scope>
</reference>
<dbReference type="InterPro" id="IPR016161">
    <property type="entry name" value="Ald_DH/histidinol_DH"/>
</dbReference>
<dbReference type="GO" id="GO:0008911">
    <property type="term" value="F:lactaldehyde dehydrogenase (NAD+) activity"/>
    <property type="evidence" value="ECO:0007669"/>
    <property type="project" value="TreeGrafter"/>
</dbReference>
<dbReference type="InterPro" id="IPR051020">
    <property type="entry name" value="ALDH-related_metabolic_enz"/>
</dbReference>
<dbReference type="InterPro" id="IPR016162">
    <property type="entry name" value="Ald_DH_N"/>
</dbReference>
<feature type="domain" description="Aldehyde dehydrogenase" evidence="3">
    <location>
        <begin position="2"/>
        <end position="94"/>
    </location>
</feature>
<dbReference type="Pfam" id="PF00171">
    <property type="entry name" value="Aldedh"/>
    <property type="match status" value="1"/>
</dbReference>
<dbReference type="InterPro" id="IPR015590">
    <property type="entry name" value="Aldehyde_DH_dom"/>
</dbReference>
<dbReference type="EMBL" id="VSSQ01001753">
    <property type="protein sequence ID" value="MPM10877.1"/>
    <property type="molecule type" value="Genomic_DNA"/>
</dbReference>
<dbReference type="InterPro" id="IPR016163">
    <property type="entry name" value="Ald_DH_C"/>
</dbReference>
<gene>
    <name evidence="4" type="primary">safD_3</name>
    <name evidence="4" type="ORF">SDC9_57214</name>
</gene>
<evidence type="ECO:0000313" key="4">
    <source>
        <dbReference type="EMBL" id="MPM10877.1"/>
    </source>
</evidence>
<evidence type="ECO:0000256" key="1">
    <source>
        <dbReference type="ARBA" id="ARBA00009986"/>
    </source>
</evidence>
<comment type="similarity">
    <text evidence="1">Belongs to the aldehyde dehydrogenase family.</text>
</comment>